<comment type="caution">
    <text evidence="2">The sequence shown here is derived from an EMBL/GenBank/DDBJ whole genome shotgun (WGS) entry which is preliminary data.</text>
</comment>
<accession>A0A4S4L3J7</accession>
<dbReference type="OrthoDB" id="2546621at2759"/>
<name>A0A4S4L3J7_9AGAM</name>
<reference evidence="2 3" key="1">
    <citation type="submission" date="2019-02" db="EMBL/GenBank/DDBJ databases">
        <title>Genome sequencing of the rare red list fungi Phellinidium pouzarii.</title>
        <authorList>
            <person name="Buettner E."/>
            <person name="Kellner H."/>
        </authorList>
    </citation>
    <scope>NUCLEOTIDE SEQUENCE [LARGE SCALE GENOMIC DNA]</scope>
    <source>
        <strain evidence="2 3">DSM 108285</strain>
    </source>
</reference>
<protein>
    <recommendedName>
        <fullName evidence="4">Proteasome assembly chaperone 1</fullName>
    </recommendedName>
</protein>
<evidence type="ECO:0000256" key="1">
    <source>
        <dbReference type="SAM" id="MobiDB-lite"/>
    </source>
</evidence>
<evidence type="ECO:0008006" key="4">
    <source>
        <dbReference type="Google" id="ProtNLM"/>
    </source>
</evidence>
<evidence type="ECO:0000313" key="2">
    <source>
        <dbReference type="EMBL" id="THH05952.1"/>
    </source>
</evidence>
<organism evidence="2 3">
    <name type="scientific">Phellinidium pouzarii</name>
    <dbReference type="NCBI Taxonomy" id="167371"/>
    <lineage>
        <taxon>Eukaryota</taxon>
        <taxon>Fungi</taxon>
        <taxon>Dikarya</taxon>
        <taxon>Basidiomycota</taxon>
        <taxon>Agaricomycotina</taxon>
        <taxon>Agaricomycetes</taxon>
        <taxon>Hymenochaetales</taxon>
        <taxon>Hymenochaetaceae</taxon>
        <taxon>Phellinidium</taxon>
    </lineage>
</organism>
<dbReference type="AlphaFoldDB" id="A0A4S4L3J7"/>
<dbReference type="EMBL" id="SGPK01000226">
    <property type="protein sequence ID" value="THH05952.1"/>
    <property type="molecule type" value="Genomic_DNA"/>
</dbReference>
<feature type="region of interest" description="Disordered" evidence="1">
    <location>
        <begin position="211"/>
        <end position="230"/>
    </location>
</feature>
<sequence>MFGQDIDPLADSIPPRYAYESDEEDEFADYPVSSSVTAPEVEVKIALGNGSEAVVGQTLIIASGEVGAVWARGAKLGVQTGQVSVDKHAIGLVFRPSWVASSVIVSEALTRLPVWAMHAYAEAVLNRWKPSKVIIIDGYSTATYISAASIPYHEAPLRYLHSSFLKSDLKALSSLAPFEPPNLLQSTAAAFLSILALPPQSAKTDGFAILIPSPRAPRPTPQSFDRSESAGDEASFASLTSLSSLEGSEGWDPSVVHAAHHALQVSAGCKESMAWLEQGENNGGQAQVRRRVLEVGGSMYI</sequence>
<proteinExistence type="predicted"/>
<dbReference type="Proteomes" id="UP000308199">
    <property type="component" value="Unassembled WGS sequence"/>
</dbReference>
<evidence type="ECO:0000313" key="3">
    <source>
        <dbReference type="Proteomes" id="UP000308199"/>
    </source>
</evidence>
<gene>
    <name evidence="2" type="ORF">EW145_g4432</name>
</gene>
<keyword evidence="3" id="KW-1185">Reference proteome</keyword>